<reference evidence="1 2" key="1">
    <citation type="journal article" date="2019" name="Nat. Ecol. Evol.">
        <title>Megaphylogeny resolves global patterns of mushroom evolution.</title>
        <authorList>
            <person name="Varga T."/>
            <person name="Krizsan K."/>
            <person name="Foldi C."/>
            <person name="Dima B."/>
            <person name="Sanchez-Garcia M."/>
            <person name="Sanchez-Ramirez S."/>
            <person name="Szollosi G.J."/>
            <person name="Szarkandi J.G."/>
            <person name="Papp V."/>
            <person name="Albert L."/>
            <person name="Andreopoulos W."/>
            <person name="Angelini C."/>
            <person name="Antonin V."/>
            <person name="Barry K.W."/>
            <person name="Bougher N.L."/>
            <person name="Buchanan P."/>
            <person name="Buyck B."/>
            <person name="Bense V."/>
            <person name="Catcheside P."/>
            <person name="Chovatia M."/>
            <person name="Cooper J."/>
            <person name="Damon W."/>
            <person name="Desjardin D."/>
            <person name="Finy P."/>
            <person name="Geml J."/>
            <person name="Haridas S."/>
            <person name="Hughes K."/>
            <person name="Justo A."/>
            <person name="Karasinski D."/>
            <person name="Kautmanova I."/>
            <person name="Kiss B."/>
            <person name="Kocsube S."/>
            <person name="Kotiranta H."/>
            <person name="LaButti K.M."/>
            <person name="Lechner B.E."/>
            <person name="Liimatainen K."/>
            <person name="Lipzen A."/>
            <person name="Lukacs Z."/>
            <person name="Mihaltcheva S."/>
            <person name="Morgado L.N."/>
            <person name="Niskanen T."/>
            <person name="Noordeloos M.E."/>
            <person name="Ohm R.A."/>
            <person name="Ortiz-Santana B."/>
            <person name="Ovrebo C."/>
            <person name="Racz N."/>
            <person name="Riley R."/>
            <person name="Savchenko A."/>
            <person name="Shiryaev A."/>
            <person name="Soop K."/>
            <person name="Spirin V."/>
            <person name="Szebenyi C."/>
            <person name="Tomsovsky M."/>
            <person name="Tulloss R.E."/>
            <person name="Uehling J."/>
            <person name="Grigoriev I.V."/>
            <person name="Vagvolgyi C."/>
            <person name="Papp T."/>
            <person name="Martin F.M."/>
            <person name="Miettinen O."/>
            <person name="Hibbett D.S."/>
            <person name="Nagy L.G."/>
        </authorList>
    </citation>
    <scope>NUCLEOTIDE SEQUENCE [LARGE SCALE GENOMIC DNA]</scope>
    <source>
        <strain evidence="1 2">CBS 166.37</strain>
    </source>
</reference>
<name>A0A5C3M0T7_9AGAR</name>
<evidence type="ECO:0000313" key="2">
    <source>
        <dbReference type="Proteomes" id="UP000308652"/>
    </source>
</evidence>
<dbReference type="EMBL" id="ML213630">
    <property type="protein sequence ID" value="TFK34611.1"/>
    <property type="molecule type" value="Genomic_DNA"/>
</dbReference>
<dbReference type="Proteomes" id="UP000308652">
    <property type="component" value="Unassembled WGS sequence"/>
</dbReference>
<protein>
    <submittedName>
        <fullName evidence="1">Uncharacterized protein</fullName>
    </submittedName>
</protein>
<proteinExistence type="predicted"/>
<sequence>MGALHVVDVSALCVGIIQPYSLTDCELVATAIGIKYRQDGGDGPLDVGAGFAEFYVD</sequence>
<organism evidence="1 2">
    <name type="scientific">Crucibulum laeve</name>
    <dbReference type="NCBI Taxonomy" id="68775"/>
    <lineage>
        <taxon>Eukaryota</taxon>
        <taxon>Fungi</taxon>
        <taxon>Dikarya</taxon>
        <taxon>Basidiomycota</taxon>
        <taxon>Agaricomycotina</taxon>
        <taxon>Agaricomycetes</taxon>
        <taxon>Agaricomycetidae</taxon>
        <taxon>Agaricales</taxon>
        <taxon>Agaricineae</taxon>
        <taxon>Nidulariaceae</taxon>
        <taxon>Crucibulum</taxon>
    </lineage>
</organism>
<evidence type="ECO:0000313" key="1">
    <source>
        <dbReference type="EMBL" id="TFK34611.1"/>
    </source>
</evidence>
<gene>
    <name evidence="1" type="ORF">BDQ12DRAFT_689578</name>
</gene>
<dbReference type="AlphaFoldDB" id="A0A5C3M0T7"/>
<accession>A0A5C3M0T7</accession>
<keyword evidence="2" id="KW-1185">Reference proteome</keyword>